<protein>
    <submittedName>
        <fullName evidence="1">Uncharacterized protein</fullName>
    </submittedName>
</protein>
<sequence>MIQEPRALHAVHPDGALATTLPAPPEQCFLMWITTTPPTPDTPPIGLLTDPGRMAKISQLITQAVTNEFLSWLASHGKAHPTGHAWLNLQHLTPTHHPDNHQIHGFTLAIPRLTQKTN</sequence>
<name>A0A2T0PV87_9ACTN</name>
<dbReference type="AlphaFoldDB" id="A0A2T0PV87"/>
<accession>A0A2T0PV87</accession>
<proteinExistence type="predicted"/>
<organism evidence="1 2">
    <name type="scientific">Allonocardiopsis opalescens</name>
    <dbReference type="NCBI Taxonomy" id="1144618"/>
    <lineage>
        <taxon>Bacteria</taxon>
        <taxon>Bacillati</taxon>
        <taxon>Actinomycetota</taxon>
        <taxon>Actinomycetes</taxon>
        <taxon>Streptosporangiales</taxon>
        <taxon>Allonocardiopsis</taxon>
    </lineage>
</organism>
<keyword evidence="2" id="KW-1185">Reference proteome</keyword>
<reference evidence="1 2" key="1">
    <citation type="submission" date="2018-03" db="EMBL/GenBank/DDBJ databases">
        <title>Genomic Encyclopedia of Archaeal and Bacterial Type Strains, Phase II (KMG-II): from individual species to whole genera.</title>
        <authorList>
            <person name="Goeker M."/>
        </authorList>
    </citation>
    <scope>NUCLEOTIDE SEQUENCE [LARGE SCALE GENOMIC DNA]</scope>
    <source>
        <strain evidence="1 2">DSM 45601</strain>
    </source>
</reference>
<evidence type="ECO:0000313" key="1">
    <source>
        <dbReference type="EMBL" id="PRX95443.1"/>
    </source>
</evidence>
<gene>
    <name evidence="1" type="ORF">CLV72_10951</name>
</gene>
<dbReference type="EMBL" id="PVZC01000009">
    <property type="protein sequence ID" value="PRX95443.1"/>
    <property type="molecule type" value="Genomic_DNA"/>
</dbReference>
<dbReference type="RefSeq" id="WP_106251507.1">
    <property type="nucleotide sequence ID" value="NZ_PVZC01000009.1"/>
</dbReference>
<dbReference type="Proteomes" id="UP000237846">
    <property type="component" value="Unassembled WGS sequence"/>
</dbReference>
<comment type="caution">
    <text evidence="1">The sequence shown here is derived from an EMBL/GenBank/DDBJ whole genome shotgun (WGS) entry which is preliminary data.</text>
</comment>
<evidence type="ECO:0000313" key="2">
    <source>
        <dbReference type="Proteomes" id="UP000237846"/>
    </source>
</evidence>